<proteinExistence type="predicted"/>
<accession>A0AAV6QB20</accession>
<evidence type="ECO:0000313" key="1">
    <source>
        <dbReference type="EMBL" id="KAG7487130.1"/>
    </source>
</evidence>
<sequence length="53" mass="5858">MVLRAEQQLAGVDHTLPAAAERSLRDVRGGCWSGSLLELKMGRRLRGPERAEL</sequence>
<comment type="caution">
    <text evidence="1">The sequence shown here is derived from an EMBL/GenBank/DDBJ whole genome shotgun (WGS) entry which is preliminary data.</text>
</comment>
<keyword evidence="2" id="KW-1185">Reference proteome</keyword>
<reference evidence="1 2" key="1">
    <citation type="journal article" date="2021" name="Sci. Rep.">
        <title>Chromosome anchoring in Senegalese sole (Solea senegalensis) reveals sex-associated markers and genome rearrangements in flatfish.</title>
        <authorList>
            <person name="Guerrero-Cozar I."/>
            <person name="Gomez-Garrido J."/>
            <person name="Berbel C."/>
            <person name="Martinez-Blanch J.F."/>
            <person name="Alioto T."/>
            <person name="Claros M.G."/>
            <person name="Gagnaire P.A."/>
            <person name="Manchado M."/>
        </authorList>
    </citation>
    <scope>NUCLEOTIDE SEQUENCE [LARGE SCALE GENOMIC DNA]</scope>
    <source>
        <strain evidence="1">Sse05_10M</strain>
    </source>
</reference>
<organism evidence="1 2">
    <name type="scientific">Solea senegalensis</name>
    <name type="common">Senegalese sole</name>
    <dbReference type="NCBI Taxonomy" id="28829"/>
    <lineage>
        <taxon>Eukaryota</taxon>
        <taxon>Metazoa</taxon>
        <taxon>Chordata</taxon>
        <taxon>Craniata</taxon>
        <taxon>Vertebrata</taxon>
        <taxon>Euteleostomi</taxon>
        <taxon>Actinopterygii</taxon>
        <taxon>Neopterygii</taxon>
        <taxon>Teleostei</taxon>
        <taxon>Neoteleostei</taxon>
        <taxon>Acanthomorphata</taxon>
        <taxon>Carangaria</taxon>
        <taxon>Pleuronectiformes</taxon>
        <taxon>Pleuronectoidei</taxon>
        <taxon>Soleidae</taxon>
        <taxon>Solea</taxon>
    </lineage>
</organism>
<evidence type="ECO:0000313" key="2">
    <source>
        <dbReference type="Proteomes" id="UP000693946"/>
    </source>
</evidence>
<dbReference type="EMBL" id="JAGKHQ010000018">
    <property type="protein sequence ID" value="KAG7487130.1"/>
    <property type="molecule type" value="Genomic_DNA"/>
</dbReference>
<dbReference type="Proteomes" id="UP000693946">
    <property type="component" value="Linkage Group LG6"/>
</dbReference>
<dbReference type="AlphaFoldDB" id="A0AAV6QB20"/>
<name>A0AAV6QB20_SOLSE</name>
<protein>
    <submittedName>
        <fullName evidence="1">Uncharacterized protein</fullName>
    </submittedName>
</protein>
<gene>
    <name evidence="1" type="ORF">JOB18_047105</name>
</gene>